<feature type="region of interest" description="Disordered" evidence="1">
    <location>
        <begin position="1"/>
        <end position="100"/>
    </location>
</feature>
<evidence type="ECO:0000313" key="3">
    <source>
        <dbReference type="Proteomes" id="UP001335648"/>
    </source>
</evidence>
<sequence length="100" mass="10397">MTRGKKRDQREEPRLGVAMPGTDQGATAAEAAGDARQAGGAVFAGRGGGPGPTKSRHNLGRARGRPTPYKRPKQLPDKWQHDMFDNGFTGPAGGGGVETG</sequence>
<feature type="compositionally biased region" description="Gly residues" evidence="1">
    <location>
        <begin position="90"/>
        <end position="100"/>
    </location>
</feature>
<keyword evidence="3" id="KW-1185">Reference proteome</keyword>
<evidence type="ECO:0000313" key="2">
    <source>
        <dbReference type="EMBL" id="KAK5907176.1"/>
    </source>
</evidence>
<dbReference type="Proteomes" id="UP001335648">
    <property type="component" value="Unassembled WGS sequence"/>
</dbReference>
<gene>
    <name evidence="2" type="ORF">CesoFtcFv8_005054</name>
</gene>
<organism evidence="2 3">
    <name type="scientific">Champsocephalus esox</name>
    <name type="common">pike icefish</name>
    <dbReference type="NCBI Taxonomy" id="159716"/>
    <lineage>
        <taxon>Eukaryota</taxon>
        <taxon>Metazoa</taxon>
        <taxon>Chordata</taxon>
        <taxon>Craniata</taxon>
        <taxon>Vertebrata</taxon>
        <taxon>Euteleostomi</taxon>
        <taxon>Actinopterygii</taxon>
        <taxon>Neopterygii</taxon>
        <taxon>Teleostei</taxon>
        <taxon>Neoteleostei</taxon>
        <taxon>Acanthomorphata</taxon>
        <taxon>Eupercaria</taxon>
        <taxon>Perciformes</taxon>
        <taxon>Notothenioidei</taxon>
        <taxon>Channichthyidae</taxon>
        <taxon>Champsocephalus</taxon>
    </lineage>
</organism>
<protein>
    <submittedName>
        <fullName evidence="2">Uncharacterized protein</fullName>
    </submittedName>
</protein>
<comment type="caution">
    <text evidence="2">The sequence shown here is derived from an EMBL/GenBank/DDBJ whole genome shotgun (WGS) entry which is preliminary data.</text>
</comment>
<accession>A0AAN8H9B2</accession>
<feature type="compositionally biased region" description="Basic residues" evidence="1">
    <location>
        <begin position="54"/>
        <end position="73"/>
    </location>
</feature>
<proteinExistence type="predicted"/>
<evidence type="ECO:0000256" key="1">
    <source>
        <dbReference type="SAM" id="MobiDB-lite"/>
    </source>
</evidence>
<feature type="compositionally biased region" description="Low complexity" evidence="1">
    <location>
        <begin position="21"/>
        <end position="44"/>
    </location>
</feature>
<name>A0AAN8H9B2_9TELE</name>
<reference evidence="2 3" key="1">
    <citation type="journal article" date="2023" name="Mol. Biol. Evol.">
        <title>Genomics of Secondarily Temperate Adaptation in the Only Non-Antarctic Icefish.</title>
        <authorList>
            <person name="Rivera-Colon A.G."/>
            <person name="Rayamajhi N."/>
            <person name="Minhas B.F."/>
            <person name="Madrigal G."/>
            <person name="Bilyk K.T."/>
            <person name="Yoon V."/>
            <person name="Hune M."/>
            <person name="Gregory S."/>
            <person name="Cheng C.H.C."/>
            <person name="Catchen J.M."/>
        </authorList>
    </citation>
    <scope>NUCLEOTIDE SEQUENCE [LARGE SCALE GENOMIC DNA]</scope>
    <source>
        <strain evidence="2">JC2023a</strain>
    </source>
</reference>
<dbReference type="EMBL" id="JAULUE010002049">
    <property type="protein sequence ID" value="KAK5907176.1"/>
    <property type="molecule type" value="Genomic_DNA"/>
</dbReference>
<dbReference type="AlphaFoldDB" id="A0AAN8H9B2"/>
<feature type="compositionally biased region" description="Basic and acidic residues" evidence="1">
    <location>
        <begin position="74"/>
        <end position="84"/>
    </location>
</feature>